<name>A0A1A8XG56_9PROT</name>
<dbReference type="PANTHER" id="PTHR44757:SF2">
    <property type="entry name" value="BIOFILM ARCHITECTURE MAINTENANCE PROTEIN MBAA"/>
    <property type="match status" value="1"/>
</dbReference>
<dbReference type="SMART" id="SM00091">
    <property type="entry name" value="PAS"/>
    <property type="match status" value="2"/>
</dbReference>
<evidence type="ECO:0008006" key="9">
    <source>
        <dbReference type="Google" id="ProtNLM"/>
    </source>
</evidence>
<evidence type="ECO:0000313" key="8">
    <source>
        <dbReference type="Proteomes" id="UP000199169"/>
    </source>
</evidence>
<feature type="domain" description="PAS" evidence="3">
    <location>
        <begin position="265"/>
        <end position="302"/>
    </location>
</feature>
<dbReference type="GO" id="GO:0000160">
    <property type="term" value="P:phosphorelay signal transduction system"/>
    <property type="evidence" value="ECO:0007669"/>
    <property type="project" value="InterPro"/>
</dbReference>
<dbReference type="InterPro" id="IPR029787">
    <property type="entry name" value="Nucleotide_cyclase"/>
</dbReference>
<keyword evidence="1" id="KW-0597">Phosphoprotein</keyword>
<evidence type="ECO:0000259" key="6">
    <source>
        <dbReference type="PROSITE" id="PS50887"/>
    </source>
</evidence>
<gene>
    <name evidence="7" type="ORF">ACCAA_130115</name>
</gene>
<dbReference type="CDD" id="cd01949">
    <property type="entry name" value="GGDEF"/>
    <property type="match status" value="1"/>
</dbReference>
<evidence type="ECO:0000259" key="5">
    <source>
        <dbReference type="PROSITE" id="PS50883"/>
    </source>
</evidence>
<dbReference type="Pfam" id="PF13426">
    <property type="entry name" value="PAS_9"/>
    <property type="match status" value="1"/>
</dbReference>
<dbReference type="InterPro" id="IPR052155">
    <property type="entry name" value="Biofilm_reg_signaling"/>
</dbReference>
<dbReference type="NCBIfam" id="TIGR00229">
    <property type="entry name" value="sensory_box"/>
    <property type="match status" value="1"/>
</dbReference>
<sequence>MSARLPVNLMLVEDERIVAFDLKRQLQRFGYHVGAVVASGEQAISRIAAEKPDLVLMDIHLDGRMDGIEAAIEIRVRHQTPVVFLTAYAEDDTLRRALDSRPFGYLVKPCDGRELHATIQMALARHEDELVVERSEERLQLALDAGSLGVLEWNPEENRLRGDLRLGMLFGSRLLPLDEPWDTFIGRVDAADREHVRAALDSTLVGGEAVQVEFRTIGHPSQVGYMEARVKAYSSVTAIRRVVGVLHDVTQRRLDDERLRQSSVVFHATADAIVITDAERRAVAANTAFTRITGYAEDEVIGLDPNFLLRVSPDPERDAACLQPDAADFWHGEVRGQRKSGEQFPAWQSVSVVRDADGKTTHLVTTFSDVTSIHEARQQLHHLAHHDPLTGLPNRLLFDDRLQNAIENARRNEQRCLLLFLDLDGFKVINDTLGHAFGDELLRRVAARLQGVLRASDTIARLGGDEFVILAGSANPDYVTQLAQKIVDQLRVPFPVFGESLSVTCSLGIAMFPDSGADGQQLLRAADMAMYTAKAEGRNRYHVYAPDMSERANRRMDVEQGLRRALATDSLVVHYQPRVDLADRRIVGVEALVRWLHPERGMVLPDSFIAIAEECGIIEQLGHWVLHRACSEMLAVVEAKAGERLHLAVNVSARQFLGVDFVAVVAAVLEETGFPAAALELEITESTLQATERSRLILDGLDALGVALSIDDFGTGYSSLSILRDLPIKRVKIDRSFVVDLPASENQRAVIEAIVAVSRAMHMATTAEGIERQEQADLLQRLGCQEGQGFFFARPMPLAELSHLLGHGELPKR</sequence>
<evidence type="ECO:0000256" key="1">
    <source>
        <dbReference type="PROSITE-ProRule" id="PRU00169"/>
    </source>
</evidence>
<dbReference type="PROSITE" id="PS50113">
    <property type="entry name" value="PAC"/>
    <property type="match status" value="1"/>
</dbReference>
<dbReference type="PROSITE" id="PS50110">
    <property type="entry name" value="RESPONSE_REGULATORY"/>
    <property type="match status" value="1"/>
</dbReference>
<dbReference type="Pfam" id="PF00563">
    <property type="entry name" value="EAL"/>
    <property type="match status" value="1"/>
</dbReference>
<dbReference type="InterPro" id="IPR001610">
    <property type="entry name" value="PAC"/>
</dbReference>
<dbReference type="STRING" id="1860102.ACCAA_130115"/>
<reference evidence="7 8" key="1">
    <citation type="submission" date="2016-06" db="EMBL/GenBank/DDBJ databases">
        <authorList>
            <person name="Kjaerup R.B."/>
            <person name="Dalgaard T.S."/>
            <person name="Juul-Madsen H.R."/>
        </authorList>
    </citation>
    <scope>NUCLEOTIDE SEQUENCE [LARGE SCALE GENOMIC DNA]</scope>
    <source>
        <strain evidence="7">3</strain>
    </source>
</reference>
<dbReference type="PANTHER" id="PTHR44757">
    <property type="entry name" value="DIGUANYLATE CYCLASE DGCP"/>
    <property type="match status" value="1"/>
</dbReference>
<dbReference type="PROSITE" id="PS50883">
    <property type="entry name" value="EAL"/>
    <property type="match status" value="1"/>
</dbReference>
<dbReference type="InterPro" id="IPR001633">
    <property type="entry name" value="EAL_dom"/>
</dbReference>
<dbReference type="CDD" id="cd00130">
    <property type="entry name" value="PAS"/>
    <property type="match status" value="1"/>
</dbReference>
<dbReference type="SUPFAM" id="SSF55785">
    <property type="entry name" value="PYP-like sensor domain (PAS domain)"/>
    <property type="match status" value="2"/>
</dbReference>
<dbReference type="CDD" id="cd01948">
    <property type="entry name" value="EAL"/>
    <property type="match status" value="1"/>
</dbReference>
<keyword evidence="8" id="KW-1185">Reference proteome</keyword>
<dbReference type="SMART" id="SM00052">
    <property type="entry name" value="EAL"/>
    <property type="match status" value="1"/>
</dbReference>
<accession>A0A1A8XG56</accession>
<evidence type="ECO:0000259" key="4">
    <source>
        <dbReference type="PROSITE" id="PS50113"/>
    </source>
</evidence>
<dbReference type="InterPro" id="IPR035965">
    <property type="entry name" value="PAS-like_dom_sf"/>
</dbReference>
<evidence type="ECO:0000259" key="2">
    <source>
        <dbReference type="PROSITE" id="PS50110"/>
    </source>
</evidence>
<dbReference type="Gene3D" id="3.20.20.450">
    <property type="entry name" value="EAL domain"/>
    <property type="match status" value="1"/>
</dbReference>
<dbReference type="Proteomes" id="UP000199169">
    <property type="component" value="Unassembled WGS sequence"/>
</dbReference>
<dbReference type="InterPro" id="IPR035919">
    <property type="entry name" value="EAL_sf"/>
</dbReference>
<dbReference type="SUPFAM" id="SSF141868">
    <property type="entry name" value="EAL domain-like"/>
    <property type="match status" value="1"/>
</dbReference>
<dbReference type="InterPro" id="IPR043128">
    <property type="entry name" value="Rev_trsase/Diguanyl_cyclase"/>
</dbReference>
<dbReference type="FunFam" id="3.30.70.270:FF:000001">
    <property type="entry name" value="Diguanylate cyclase domain protein"/>
    <property type="match status" value="1"/>
</dbReference>
<dbReference type="CDD" id="cd17534">
    <property type="entry name" value="REC_DC-like"/>
    <property type="match status" value="1"/>
</dbReference>
<dbReference type="SMART" id="SM00448">
    <property type="entry name" value="REC"/>
    <property type="match status" value="1"/>
</dbReference>
<dbReference type="InterPro" id="IPR000014">
    <property type="entry name" value="PAS"/>
</dbReference>
<dbReference type="Gene3D" id="3.40.50.2300">
    <property type="match status" value="1"/>
</dbReference>
<dbReference type="InterPro" id="IPR000700">
    <property type="entry name" value="PAS-assoc_C"/>
</dbReference>
<proteinExistence type="predicted"/>
<dbReference type="InterPro" id="IPR000160">
    <property type="entry name" value="GGDEF_dom"/>
</dbReference>
<dbReference type="Pfam" id="PF00990">
    <property type="entry name" value="GGDEF"/>
    <property type="match status" value="1"/>
</dbReference>
<dbReference type="EMBL" id="FLQX01000035">
    <property type="protein sequence ID" value="SBT04164.1"/>
    <property type="molecule type" value="Genomic_DNA"/>
</dbReference>
<feature type="modified residue" description="4-aspartylphosphate" evidence="1">
    <location>
        <position position="58"/>
    </location>
</feature>
<feature type="domain" description="GGDEF" evidence="6">
    <location>
        <begin position="414"/>
        <end position="546"/>
    </location>
</feature>
<feature type="domain" description="EAL" evidence="5">
    <location>
        <begin position="555"/>
        <end position="809"/>
    </location>
</feature>
<dbReference type="GO" id="GO:0003824">
    <property type="term" value="F:catalytic activity"/>
    <property type="evidence" value="ECO:0007669"/>
    <property type="project" value="UniProtKB-ARBA"/>
</dbReference>
<dbReference type="SUPFAM" id="SSF52172">
    <property type="entry name" value="CheY-like"/>
    <property type="match status" value="1"/>
</dbReference>
<dbReference type="Pfam" id="PF00072">
    <property type="entry name" value="Response_reg"/>
    <property type="match status" value="1"/>
</dbReference>
<protein>
    <recommendedName>
        <fullName evidence="9">Response regulator receiver modulated diguanylate cyclase/phosphodiesterase with PAS/PAC sensor(S)</fullName>
    </recommendedName>
</protein>
<dbReference type="Gene3D" id="3.30.450.20">
    <property type="entry name" value="PAS domain"/>
    <property type="match status" value="2"/>
</dbReference>
<dbReference type="RefSeq" id="WP_186405862.1">
    <property type="nucleotide sequence ID" value="NZ_FLQX01000035.1"/>
</dbReference>
<feature type="domain" description="Response regulatory" evidence="2">
    <location>
        <begin position="8"/>
        <end position="123"/>
    </location>
</feature>
<dbReference type="SMART" id="SM00267">
    <property type="entry name" value="GGDEF"/>
    <property type="match status" value="1"/>
</dbReference>
<evidence type="ECO:0000259" key="3">
    <source>
        <dbReference type="PROSITE" id="PS50112"/>
    </source>
</evidence>
<dbReference type="InterPro" id="IPR011006">
    <property type="entry name" value="CheY-like_superfamily"/>
</dbReference>
<organism evidence="7 8">
    <name type="scientific">Candidatus Accumulibacter aalborgensis</name>
    <dbReference type="NCBI Taxonomy" id="1860102"/>
    <lineage>
        <taxon>Bacteria</taxon>
        <taxon>Pseudomonadati</taxon>
        <taxon>Pseudomonadota</taxon>
        <taxon>Betaproteobacteria</taxon>
        <taxon>Candidatus Accumulibacter</taxon>
    </lineage>
</organism>
<dbReference type="InterPro" id="IPR001789">
    <property type="entry name" value="Sig_transdc_resp-reg_receiver"/>
</dbReference>
<dbReference type="SUPFAM" id="SSF55073">
    <property type="entry name" value="Nucleotide cyclase"/>
    <property type="match status" value="1"/>
</dbReference>
<dbReference type="PROSITE" id="PS50887">
    <property type="entry name" value="GGDEF"/>
    <property type="match status" value="1"/>
</dbReference>
<dbReference type="Gene3D" id="3.30.70.270">
    <property type="match status" value="1"/>
</dbReference>
<dbReference type="NCBIfam" id="TIGR00254">
    <property type="entry name" value="GGDEF"/>
    <property type="match status" value="1"/>
</dbReference>
<dbReference type="PROSITE" id="PS50112">
    <property type="entry name" value="PAS"/>
    <property type="match status" value="1"/>
</dbReference>
<dbReference type="AlphaFoldDB" id="A0A1A8XG56"/>
<evidence type="ECO:0000313" key="7">
    <source>
        <dbReference type="EMBL" id="SBT04164.1"/>
    </source>
</evidence>
<feature type="domain" description="PAC" evidence="4">
    <location>
        <begin position="330"/>
        <end position="382"/>
    </location>
</feature>
<dbReference type="SMART" id="SM00086">
    <property type="entry name" value="PAC"/>
    <property type="match status" value="2"/>
</dbReference>